<dbReference type="PANTHER" id="PTHR28626">
    <property type="entry name" value="SRR1-LIKE PROTEIN"/>
    <property type="match status" value="1"/>
</dbReference>
<accession>A0AAV5S348</accession>
<dbReference type="AlphaFoldDB" id="A0AAV5S348"/>
<keyword evidence="4" id="KW-1185">Reference proteome</keyword>
<evidence type="ECO:0000313" key="3">
    <source>
        <dbReference type="EMBL" id="GMM57094.1"/>
    </source>
</evidence>
<feature type="domain" description="SRR1-like" evidence="2">
    <location>
        <begin position="36"/>
        <end position="259"/>
    </location>
</feature>
<dbReference type="GO" id="GO:0005634">
    <property type="term" value="C:nucleus"/>
    <property type="evidence" value="ECO:0007669"/>
    <property type="project" value="TreeGrafter"/>
</dbReference>
<dbReference type="GO" id="GO:0005737">
    <property type="term" value="C:cytoplasm"/>
    <property type="evidence" value="ECO:0007669"/>
    <property type="project" value="TreeGrafter"/>
</dbReference>
<reference evidence="3 4" key="1">
    <citation type="journal article" date="2023" name="Elife">
        <title>Identification of key yeast species and microbe-microbe interactions impacting larval growth of Drosophila in the wild.</title>
        <authorList>
            <person name="Mure A."/>
            <person name="Sugiura Y."/>
            <person name="Maeda R."/>
            <person name="Honda K."/>
            <person name="Sakurai N."/>
            <person name="Takahashi Y."/>
            <person name="Watada M."/>
            <person name="Katoh T."/>
            <person name="Gotoh A."/>
            <person name="Gotoh Y."/>
            <person name="Taniguchi I."/>
            <person name="Nakamura K."/>
            <person name="Hayashi T."/>
            <person name="Katayama T."/>
            <person name="Uemura T."/>
            <person name="Hattori Y."/>
        </authorList>
    </citation>
    <scope>NUCLEOTIDE SEQUENCE [LARGE SCALE GENOMIC DNA]</scope>
    <source>
        <strain evidence="3 4">KH-74</strain>
    </source>
</reference>
<name>A0AAV5S348_MAUHU</name>
<comment type="similarity">
    <text evidence="1">Belongs to the SRR1 family.</text>
</comment>
<sequence length="264" mass="30610">MSASKTKENKKVRPFPMILQSYREVIHNSAMFDNLCDSLKEYKHEITSIRCLAIGSFSDDFPAKYQLALLIEIIEYLEKDDKKIQVSIYDPVFTDEDKQYMSENYESWIIESEMDADKFKPESTLFFLPHAPLDLTEAVLKADKPTFLLANNIVQHTDRYTKTQLFEKYPILCKLVHFAEAESSSTNETTPTPDDGFTTFVSKKKRKQKSKYKFVEPTIDYDAIETSFKGCSFLTTFEKGTLLKDKPWVNSFSDLALHYINQSE</sequence>
<dbReference type="PANTHER" id="PTHR28626:SF3">
    <property type="entry name" value="SRR1-LIKE PROTEIN"/>
    <property type="match status" value="1"/>
</dbReference>
<dbReference type="Proteomes" id="UP001377567">
    <property type="component" value="Unassembled WGS sequence"/>
</dbReference>
<protein>
    <submittedName>
        <fullName evidence="3">Ber1 protein</fullName>
    </submittedName>
</protein>
<dbReference type="InterPro" id="IPR040044">
    <property type="entry name" value="SRR1L"/>
</dbReference>
<gene>
    <name evidence="3" type="ORF">DAKH74_037100</name>
</gene>
<organism evidence="3 4">
    <name type="scientific">Maudiozyma humilis</name>
    <name type="common">Sour dough yeast</name>
    <name type="synonym">Kazachstania humilis</name>
    <dbReference type="NCBI Taxonomy" id="51915"/>
    <lineage>
        <taxon>Eukaryota</taxon>
        <taxon>Fungi</taxon>
        <taxon>Dikarya</taxon>
        <taxon>Ascomycota</taxon>
        <taxon>Saccharomycotina</taxon>
        <taxon>Saccharomycetes</taxon>
        <taxon>Saccharomycetales</taxon>
        <taxon>Saccharomycetaceae</taxon>
        <taxon>Maudiozyma</taxon>
    </lineage>
</organism>
<evidence type="ECO:0000259" key="2">
    <source>
        <dbReference type="Pfam" id="PF07985"/>
    </source>
</evidence>
<dbReference type="InterPro" id="IPR012942">
    <property type="entry name" value="SRR1-like"/>
</dbReference>
<dbReference type="Pfam" id="PF07985">
    <property type="entry name" value="SRR1"/>
    <property type="match status" value="1"/>
</dbReference>
<evidence type="ECO:0000256" key="1">
    <source>
        <dbReference type="ARBA" id="ARBA00009856"/>
    </source>
</evidence>
<comment type="caution">
    <text evidence="3">The sequence shown here is derived from an EMBL/GenBank/DDBJ whole genome shotgun (WGS) entry which is preliminary data.</text>
</comment>
<dbReference type="EMBL" id="BTGD01000011">
    <property type="protein sequence ID" value="GMM57094.1"/>
    <property type="molecule type" value="Genomic_DNA"/>
</dbReference>
<proteinExistence type="inferred from homology"/>
<evidence type="ECO:0000313" key="4">
    <source>
        <dbReference type="Proteomes" id="UP001377567"/>
    </source>
</evidence>